<dbReference type="GeneID" id="41969487"/>
<dbReference type="RefSeq" id="XP_030989148.1">
    <property type="nucleotide sequence ID" value="XM_031136186.1"/>
</dbReference>
<evidence type="ECO:0000313" key="3">
    <source>
        <dbReference type="EMBL" id="TPX07437.1"/>
    </source>
</evidence>
<evidence type="ECO:0000313" key="5">
    <source>
        <dbReference type="Proteomes" id="UP000319257"/>
    </source>
</evidence>
<evidence type="ECO:0000313" key="4">
    <source>
        <dbReference type="EMBL" id="TPX07490.1"/>
    </source>
</evidence>
<dbReference type="OrthoDB" id="5340195at2759"/>
<evidence type="ECO:0000256" key="2">
    <source>
        <dbReference type="SAM" id="Phobius"/>
    </source>
</evidence>
<gene>
    <name evidence="3" type="ORF">E0L32_002040</name>
    <name evidence="4" type="ORF">E0L32_002093</name>
</gene>
<feature type="region of interest" description="Disordered" evidence="1">
    <location>
        <begin position="1"/>
        <end position="56"/>
    </location>
</feature>
<dbReference type="PANTHER" id="PTHR35041">
    <property type="entry name" value="MEDIATOR OF RNA POLYMERASE II TRANSCRIPTION SUBUNIT 1"/>
    <property type="match status" value="1"/>
</dbReference>
<feature type="transmembrane region" description="Helical" evidence="2">
    <location>
        <begin position="341"/>
        <end position="363"/>
    </location>
</feature>
<dbReference type="AlphaFoldDB" id="A0A507AKC7"/>
<keyword evidence="2" id="KW-0472">Membrane</keyword>
<feature type="transmembrane region" description="Helical" evidence="2">
    <location>
        <begin position="779"/>
        <end position="800"/>
    </location>
</feature>
<sequence length="923" mass="101965">MAPAASYLQHNQGHDGLHRQSQDPGVDASPRGPSPDSCTEPSRNPSSVSGMSKSQSWYYEPAPDPAGMVDSKNQYSYSQYAYDVAYPTPAAKSAAEDTDGVHLASYPVGPGAAQQQQQQQQHYVEPMTNPHHHAGYQYIDASAAYDQDPSGRVAHFRRQDSHAGLLEYAQDSPGFMYTPGSAPSPYYYNENNHTFEQQQQQYQQAQHQQRGPKRPRRAFHGCLSCCAPGWRWRWHDSWNMYLFFLFGLLCAIGHHIFYTVLDGRPSGTDNQITMLRYGTVLAYASKAGLAAAAISALKQRVWTTVRTRLMSVAAVDALFSATEDILSMFNWEFLGEAKTAAALAFFVWLAPLVVILTANTLLVESRTINEVGKCPGVRTLNFDFEATTDWRNGFRIDRLYEISVSIWNTTRPADADPPPKGWFDYYTGPSPAWTQQATIGAYLEQVVTRKNASLDTCGSGWNCTFDVSFTAPGYKCTELASGVGAKPAKLQQESGSIASPIDMDILLPKGKYAYYVHASGGDYSPMQMKDTGTGGVPTTDPPWPRSFGALRTEPVIWVAHATYAHGTDSPDTPQDKTQPGWGEAFVPKMFACEHYETAYTARFNYTDGIQTALITNRAFLAPVINTTYVPGKDARDGTGDNTTAVPESNYVLPLPDVLRYRRVAAYHSMGYLLRDLINGTVEIDGDLNKIIQNTHAIQTKLLDKRNSYFPYPNVMDLVQGLYEDLILSMFGNPQFAAVVWAADPKTQSGTLRGDQPELGYECERSRTVNVYSYHRRDLWIVYGIAVSVALGCVLAGWYALRENGGVVRDTKFSSIVAATRGPALDKLAWPDGRREEVEVSRGDRAARIGYGYLDGLDENLDRGGDRAEEVYWKGGERSGRSSVVPDGNKGPDAVDGGDLSYTRFGFGLEGDVRIVPPSGLFHR</sequence>
<protein>
    <recommendedName>
        <fullName evidence="6">Formylmethionine deformylase-like protein</fullName>
    </recommendedName>
</protein>
<accession>A0A507AKC7</accession>
<dbReference type="Proteomes" id="UP000319257">
    <property type="component" value="Unassembled WGS sequence"/>
</dbReference>
<dbReference type="EMBL" id="SKBQ01000008">
    <property type="protein sequence ID" value="TPX07437.1"/>
    <property type="molecule type" value="Genomic_DNA"/>
</dbReference>
<feature type="transmembrane region" description="Helical" evidence="2">
    <location>
        <begin position="240"/>
        <end position="260"/>
    </location>
</feature>
<dbReference type="InParanoid" id="A0A507AKC7"/>
<dbReference type="STRING" id="1093900.A0A507AKC7"/>
<organism evidence="3 5">
    <name type="scientific">Thyridium curvatum</name>
    <dbReference type="NCBI Taxonomy" id="1093900"/>
    <lineage>
        <taxon>Eukaryota</taxon>
        <taxon>Fungi</taxon>
        <taxon>Dikarya</taxon>
        <taxon>Ascomycota</taxon>
        <taxon>Pezizomycotina</taxon>
        <taxon>Sordariomycetes</taxon>
        <taxon>Sordariomycetidae</taxon>
        <taxon>Thyridiales</taxon>
        <taxon>Thyridiaceae</taxon>
        <taxon>Thyridium</taxon>
    </lineage>
</organism>
<feature type="compositionally biased region" description="Polar residues" evidence="1">
    <location>
        <begin position="36"/>
        <end position="56"/>
    </location>
</feature>
<evidence type="ECO:0008006" key="6">
    <source>
        <dbReference type="Google" id="ProtNLM"/>
    </source>
</evidence>
<feature type="compositionally biased region" description="Basic and acidic residues" evidence="1">
    <location>
        <begin position="12"/>
        <end position="21"/>
    </location>
</feature>
<dbReference type="PANTHER" id="PTHR35041:SF3">
    <property type="entry name" value="FORMYLMETHIONINE DEFORMYLASE-LIKE PROTEIN"/>
    <property type="match status" value="1"/>
</dbReference>
<keyword evidence="2" id="KW-0812">Transmembrane</keyword>
<evidence type="ECO:0000256" key="1">
    <source>
        <dbReference type="SAM" id="MobiDB-lite"/>
    </source>
</evidence>
<comment type="caution">
    <text evidence="3">The sequence shown here is derived from an EMBL/GenBank/DDBJ whole genome shotgun (WGS) entry which is preliminary data.</text>
</comment>
<feature type="transmembrane region" description="Helical" evidence="2">
    <location>
        <begin position="309"/>
        <end position="329"/>
    </location>
</feature>
<keyword evidence="5" id="KW-1185">Reference proteome</keyword>
<reference evidence="3 5" key="1">
    <citation type="submission" date="2019-06" db="EMBL/GenBank/DDBJ databases">
        <title>Draft genome sequence of the filamentous fungus Phialemoniopsis curvata isolated from diesel fuel.</title>
        <authorList>
            <person name="Varaljay V.A."/>
            <person name="Lyon W.J."/>
            <person name="Crouch A.L."/>
            <person name="Drake C.E."/>
            <person name="Hollomon J.M."/>
            <person name="Nadeau L.J."/>
            <person name="Nunn H.S."/>
            <person name="Stevenson B.S."/>
            <person name="Bojanowski C.L."/>
            <person name="Crookes-Goodson W.J."/>
        </authorList>
    </citation>
    <scope>NUCLEOTIDE SEQUENCE [LARGE SCALE GENOMIC DNA]</scope>
    <source>
        <strain evidence="3 5">D216</strain>
    </source>
</reference>
<name>A0A507AKC7_9PEZI</name>
<keyword evidence="2" id="KW-1133">Transmembrane helix</keyword>
<feature type="transmembrane region" description="Helical" evidence="2">
    <location>
        <begin position="280"/>
        <end position="297"/>
    </location>
</feature>
<dbReference type="EMBL" id="SKBQ01000008">
    <property type="protein sequence ID" value="TPX07490.1"/>
    <property type="molecule type" value="Genomic_DNA"/>
</dbReference>
<proteinExistence type="predicted"/>